<protein>
    <recommendedName>
        <fullName evidence="4">DinB superfamily protein</fullName>
    </recommendedName>
</protein>
<keyword evidence="3" id="KW-1185">Reference proteome</keyword>
<evidence type="ECO:0000313" key="3">
    <source>
        <dbReference type="Proteomes" id="UP000182100"/>
    </source>
</evidence>
<dbReference type="SUPFAM" id="SSF109854">
    <property type="entry name" value="DinB/YfiT-like putative metalloenzymes"/>
    <property type="match status" value="1"/>
</dbReference>
<evidence type="ECO:0008006" key="4">
    <source>
        <dbReference type="Google" id="ProtNLM"/>
    </source>
</evidence>
<name>A0A1G6T8Z7_9ACTN</name>
<sequence>MSTSTTDTTGTTGVTTPSALRSAADEERVDLLASLASARSALTATTRGLSDEQAGERPTVSTLCLGGLVKHVASVEEGWMRFVLEGPSAMRHDLPEGVTWADLAAGTARELPQWAIDHHEAFRMLPGETLAGILARYERVAARSEEIIASVPDLSAAHPLPEAPWNEPGAVRSVRRVLTHLIAETSQHAGHADILRETLDGQRSS</sequence>
<feature type="compositionally biased region" description="Low complexity" evidence="1">
    <location>
        <begin position="1"/>
        <end position="16"/>
    </location>
</feature>
<reference evidence="3" key="1">
    <citation type="submission" date="2016-10" db="EMBL/GenBank/DDBJ databases">
        <authorList>
            <person name="Varghese N."/>
            <person name="Submissions S."/>
        </authorList>
    </citation>
    <scope>NUCLEOTIDE SEQUENCE [LARGE SCALE GENOMIC DNA]</scope>
    <source>
        <strain evidence="3">CGMCC 4.3504</strain>
    </source>
</reference>
<evidence type="ECO:0000256" key="1">
    <source>
        <dbReference type="SAM" id="MobiDB-lite"/>
    </source>
</evidence>
<evidence type="ECO:0000313" key="2">
    <source>
        <dbReference type="EMBL" id="SDD25602.1"/>
    </source>
</evidence>
<dbReference type="InterPro" id="IPR007061">
    <property type="entry name" value="MST-like"/>
</dbReference>
<dbReference type="AlphaFoldDB" id="A0A1G6T8Z7"/>
<dbReference type="InterPro" id="IPR034660">
    <property type="entry name" value="DinB/YfiT-like"/>
</dbReference>
<dbReference type="STRING" id="67344.SAMN05216505_10678"/>
<accession>A0A1G6T8Z7</accession>
<gene>
    <name evidence="2" type="ORF">SAMN05216505_10678</name>
</gene>
<dbReference type="EMBL" id="FMZK01000006">
    <property type="protein sequence ID" value="SDD25602.1"/>
    <property type="molecule type" value="Genomic_DNA"/>
</dbReference>
<organism evidence="2 3">
    <name type="scientific">Streptomyces prasinopilosus</name>
    <dbReference type="NCBI Taxonomy" id="67344"/>
    <lineage>
        <taxon>Bacteria</taxon>
        <taxon>Bacillati</taxon>
        <taxon>Actinomycetota</taxon>
        <taxon>Actinomycetes</taxon>
        <taxon>Kitasatosporales</taxon>
        <taxon>Streptomycetaceae</taxon>
        <taxon>Streptomyces</taxon>
    </lineage>
</organism>
<feature type="region of interest" description="Disordered" evidence="1">
    <location>
        <begin position="1"/>
        <end position="23"/>
    </location>
</feature>
<dbReference type="Proteomes" id="UP000182100">
    <property type="component" value="Unassembled WGS sequence"/>
</dbReference>
<dbReference type="RefSeq" id="WP_079104915.1">
    <property type="nucleotide sequence ID" value="NZ_FMZK01000006.1"/>
</dbReference>
<dbReference type="Pfam" id="PF04978">
    <property type="entry name" value="MST"/>
    <property type="match status" value="1"/>
</dbReference>
<proteinExistence type="predicted"/>
<dbReference type="Gene3D" id="1.20.120.450">
    <property type="entry name" value="dinb family like domain"/>
    <property type="match status" value="1"/>
</dbReference>